<dbReference type="EMBL" id="AZQQ01000074">
    <property type="protein sequence ID" value="KDD69006.1"/>
    <property type="molecule type" value="Genomic_DNA"/>
</dbReference>
<comment type="caution">
    <text evidence="9">The sequence shown here is derived from an EMBL/GenBank/DDBJ whole genome shotgun (WGS) entry which is preliminary data.</text>
</comment>
<organism evidence="9 10">
    <name type="scientific">Pseudomonas mandelii PD30</name>
    <dbReference type="NCBI Taxonomy" id="1419583"/>
    <lineage>
        <taxon>Bacteria</taxon>
        <taxon>Pseudomonadati</taxon>
        <taxon>Pseudomonadota</taxon>
        <taxon>Gammaproteobacteria</taxon>
        <taxon>Pseudomonadales</taxon>
        <taxon>Pseudomonadaceae</taxon>
        <taxon>Pseudomonas</taxon>
    </lineage>
</organism>
<evidence type="ECO:0000256" key="8">
    <source>
        <dbReference type="ARBA" id="ARBA00068106"/>
    </source>
</evidence>
<dbReference type="Proteomes" id="UP000026739">
    <property type="component" value="Unassembled WGS sequence"/>
</dbReference>
<dbReference type="InterPro" id="IPR043144">
    <property type="entry name" value="Mal/L-sulf/L-lact_DH-like_ah"/>
</dbReference>
<evidence type="ECO:0000256" key="3">
    <source>
        <dbReference type="ARBA" id="ARBA00022857"/>
    </source>
</evidence>
<dbReference type="InterPro" id="IPR003767">
    <property type="entry name" value="Malate/L-lactate_DH-like"/>
</dbReference>
<dbReference type="GO" id="GO:0050241">
    <property type="term" value="F:pyrroline-2-carboxylate reductase activity"/>
    <property type="evidence" value="ECO:0007669"/>
    <property type="project" value="UniProtKB-ARBA"/>
</dbReference>
<dbReference type="eggNOG" id="COG2055">
    <property type="taxonomic scope" value="Bacteria"/>
</dbReference>
<keyword evidence="4" id="KW-0560">Oxidoreductase</keyword>
<evidence type="ECO:0000313" key="9">
    <source>
        <dbReference type="EMBL" id="KDD69006.1"/>
    </source>
</evidence>
<comment type="catalytic activity">
    <reaction evidence="5">
        <text>L-pipecolate + NADP(+) = Delta(1)-piperideine-2-carboxylate + NADPH + H(+)</text>
        <dbReference type="Rhea" id="RHEA:12524"/>
        <dbReference type="ChEBI" id="CHEBI:15378"/>
        <dbReference type="ChEBI" id="CHEBI:57783"/>
        <dbReference type="ChEBI" id="CHEBI:58349"/>
        <dbReference type="ChEBI" id="CHEBI:61185"/>
        <dbReference type="ChEBI" id="CHEBI:77631"/>
        <dbReference type="EC" id="1.5.1.21"/>
    </reaction>
</comment>
<comment type="similarity">
    <text evidence="1">Belongs to the LDH2/MDH2 oxidoreductase family.</text>
</comment>
<reference evidence="9 10" key="1">
    <citation type="submission" date="2013-12" db="EMBL/GenBank/DDBJ databases">
        <authorList>
            <person name="Formusa P.A."/>
            <person name="Habash M."/>
            <person name="Lee H."/>
            <person name="Trevors J.T."/>
        </authorList>
    </citation>
    <scope>NUCLEOTIDE SEQUENCE [LARGE SCALE GENOMIC DNA]</scope>
    <source>
        <strain evidence="9 10">PD30</strain>
    </source>
</reference>
<name>A0A059L448_9PSED</name>
<evidence type="ECO:0000256" key="1">
    <source>
        <dbReference type="ARBA" id="ARBA00006056"/>
    </source>
</evidence>
<dbReference type="InterPro" id="IPR043143">
    <property type="entry name" value="Mal/L-sulf/L-lact_DH-like_NADP"/>
</dbReference>
<dbReference type="SUPFAM" id="SSF89733">
    <property type="entry name" value="L-sulfolactate dehydrogenase-like"/>
    <property type="match status" value="1"/>
</dbReference>
<evidence type="ECO:0000256" key="5">
    <source>
        <dbReference type="ARBA" id="ARBA00050122"/>
    </source>
</evidence>
<protein>
    <recommendedName>
        <fullName evidence="8">Delta(1)-pyrroline-2-carboxylate/Delta(1)-piperideine-2-carboxylate reductase</fullName>
        <ecNumber evidence="7">1.5.1.21</ecNumber>
    </recommendedName>
</protein>
<dbReference type="InterPro" id="IPR036111">
    <property type="entry name" value="Mal/L-sulfo/L-lacto_DH-like_sf"/>
</dbReference>
<dbReference type="FunFam" id="3.30.1370.60:FF:000002">
    <property type="entry name" value="Malate/L-lactate family dehydrogenase"/>
    <property type="match status" value="1"/>
</dbReference>
<sequence>MLNSSSTGPKAIKPWRLEWASLGGLSKELMMKRLSLAEARELAESILLHNGFNLAHAQAVAATVIAGERDGCASHGLYRVLGCVNSLRAGKVVADAEPRVIDQAPSIVRVDAAGGFSQLAFQAGLSLLEEKTRANGIAALAINRCVHFSALWVEIEQLTAAGLVALACNPSHAWVAPAGGSQPVFGTNPIAFGWPRSGKDPFVFDFATSAIARGEIELHRRAGQAIPEGWGVDAEGQPSTDANVVLDAGAMLTFGGHKGSALAAMVELIAGPLIGDLTSAESLAYDAGSKSSPYHGELIIALDPRRFLGEATEQHLARAEVMFQSIQGQGARLPSQRRYEARARSLVEGVQIPEALYNDLKALLD</sequence>
<gene>
    <name evidence="9" type="ORF">V466_11300</name>
</gene>
<accession>A0A059L448</accession>
<evidence type="ECO:0000313" key="10">
    <source>
        <dbReference type="Proteomes" id="UP000026739"/>
    </source>
</evidence>
<dbReference type="GO" id="GO:0047125">
    <property type="term" value="F:delta1-piperideine-2-carboxylate reductase activity"/>
    <property type="evidence" value="ECO:0007669"/>
    <property type="project" value="UniProtKB-EC"/>
</dbReference>
<comment type="catalytic activity">
    <reaction evidence="6">
        <text>L-proline + NADP(+) = 1-pyrroline-2-carboxylate + NADPH + H(+)</text>
        <dbReference type="Rhea" id="RHEA:20317"/>
        <dbReference type="ChEBI" id="CHEBI:15378"/>
        <dbReference type="ChEBI" id="CHEBI:39785"/>
        <dbReference type="ChEBI" id="CHEBI:57783"/>
        <dbReference type="ChEBI" id="CHEBI:58349"/>
        <dbReference type="ChEBI" id="CHEBI:60039"/>
        <dbReference type="EC" id="1.5.1.21"/>
    </reaction>
</comment>
<dbReference type="PANTHER" id="PTHR11091:SF0">
    <property type="entry name" value="MALATE DEHYDROGENASE"/>
    <property type="match status" value="1"/>
</dbReference>
<comment type="subunit">
    <text evidence="2">Homodimer.</text>
</comment>
<dbReference type="GO" id="GO:0042803">
    <property type="term" value="F:protein homodimerization activity"/>
    <property type="evidence" value="ECO:0007669"/>
    <property type="project" value="UniProtKB-ARBA"/>
</dbReference>
<dbReference type="Gene3D" id="1.10.1530.10">
    <property type="match status" value="1"/>
</dbReference>
<evidence type="ECO:0000256" key="4">
    <source>
        <dbReference type="ARBA" id="ARBA00023002"/>
    </source>
</evidence>
<dbReference type="GO" id="GO:0006560">
    <property type="term" value="P:proline metabolic process"/>
    <property type="evidence" value="ECO:0007669"/>
    <property type="project" value="UniProtKB-ARBA"/>
</dbReference>
<evidence type="ECO:0000256" key="6">
    <source>
        <dbReference type="ARBA" id="ARBA00052446"/>
    </source>
</evidence>
<keyword evidence="3" id="KW-0521">NADP</keyword>
<dbReference type="PANTHER" id="PTHR11091">
    <property type="entry name" value="OXIDOREDUCTASE-RELATED"/>
    <property type="match status" value="1"/>
</dbReference>
<evidence type="ECO:0000256" key="7">
    <source>
        <dbReference type="ARBA" id="ARBA00066966"/>
    </source>
</evidence>
<dbReference type="Gene3D" id="3.30.1370.60">
    <property type="entry name" value="Hypothetical oxidoreductase yiak, domain 2"/>
    <property type="match status" value="1"/>
</dbReference>
<proteinExistence type="inferred from homology"/>
<evidence type="ECO:0000256" key="2">
    <source>
        <dbReference type="ARBA" id="ARBA00011738"/>
    </source>
</evidence>
<dbReference type="AlphaFoldDB" id="A0A059L448"/>
<dbReference type="EC" id="1.5.1.21" evidence="7"/>
<dbReference type="Pfam" id="PF02615">
    <property type="entry name" value="Ldh_2"/>
    <property type="match status" value="1"/>
</dbReference>